<feature type="transmembrane region" description="Helical" evidence="6">
    <location>
        <begin position="46"/>
        <end position="69"/>
    </location>
</feature>
<organism evidence="8">
    <name type="scientific">Jonesiaceae bacterium BS-20</name>
    <dbReference type="NCBI Taxonomy" id="3120821"/>
    <lineage>
        <taxon>Bacteria</taxon>
        <taxon>Bacillati</taxon>
        <taxon>Actinomycetota</taxon>
        <taxon>Actinomycetes</taxon>
        <taxon>Micrococcales</taxon>
        <taxon>Jonesiaceae</taxon>
    </lineage>
</organism>
<accession>A0AAU7DX89</accession>
<proteinExistence type="predicted"/>
<dbReference type="PANTHER" id="PTHR35007:SF3">
    <property type="entry name" value="POSSIBLE CONSERVED ALANINE RICH MEMBRANE PROTEIN"/>
    <property type="match status" value="1"/>
</dbReference>
<dbReference type="PANTHER" id="PTHR35007">
    <property type="entry name" value="INTEGRAL MEMBRANE PROTEIN-RELATED"/>
    <property type="match status" value="1"/>
</dbReference>
<evidence type="ECO:0000313" key="8">
    <source>
        <dbReference type="EMBL" id="XBH22330.1"/>
    </source>
</evidence>
<dbReference type="GO" id="GO:0005886">
    <property type="term" value="C:plasma membrane"/>
    <property type="evidence" value="ECO:0007669"/>
    <property type="project" value="UniProtKB-SubCell"/>
</dbReference>
<evidence type="ECO:0000256" key="3">
    <source>
        <dbReference type="ARBA" id="ARBA00022692"/>
    </source>
</evidence>
<dbReference type="Pfam" id="PF00482">
    <property type="entry name" value="T2SSF"/>
    <property type="match status" value="1"/>
</dbReference>
<evidence type="ECO:0000256" key="6">
    <source>
        <dbReference type="SAM" id="Phobius"/>
    </source>
</evidence>
<keyword evidence="4 6" id="KW-1133">Transmembrane helix</keyword>
<evidence type="ECO:0000259" key="7">
    <source>
        <dbReference type="Pfam" id="PF00482"/>
    </source>
</evidence>
<protein>
    <submittedName>
        <fullName evidence="8">Type II secretion system F family protein</fullName>
    </submittedName>
</protein>
<gene>
    <name evidence="8" type="ORF">V5R04_03615</name>
</gene>
<keyword evidence="3 6" id="KW-0812">Transmembrane</keyword>
<comment type="subcellular location">
    <subcellularLocation>
        <location evidence="1">Cell membrane</location>
        <topology evidence="1">Multi-pass membrane protein</topology>
    </subcellularLocation>
</comment>
<feature type="transmembrane region" description="Helical" evidence="6">
    <location>
        <begin position="76"/>
        <end position="93"/>
    </location>
</feature>
<dbReference type="EMBL" id="CP146203">
    <property type="protein sequence ID" value="XBH22330.1"/>
    <property type="molecule type" value="Genomic_DNA"/>
</dbReference>
<dbReference type="InterPro" id="IPR018076">
    <property type="entry name" value="T2SS_GspF_dom"/>
</dbReference>
<feature type="transmembrane region" description="Helical" evidence="6">
    <location>
        <begin position="216"/>
        <end position="238"/>
    </location>
</feature>
<reference evidence="8" key="1">
    <citation type="submission" date="2024-02" db="EMBL/GenBank/DDBJ databases">
        <title>Tomenella chthoni gen. nov. sp. nov., a member of the family Jonesiaceae isolated from bat guano.</title>
        <authorList>
            <person name="Miller S.L."/>
            <person name="King J."/>
            <person name="Sankaranarayanan K."/>
            <person name="Lawson P.A."/>
        </authorList>
    </citation>
    <scope>NUCLEOTIDE SEQUENCE</scope>
    <source>
        <strain evidence="8">BS-20</strain>
    </source>
</reference>
<evidence type="ECO:0000256" key="5">
    <source>
        <dbReference type="ARBA" id="ARBA00023136"/>
    </source>
</evidence>
<feature type="domain" description="Type II secretion system protein GspF" evidence="7">
    <location>
        <begin position="112"/>
        <end position="236"/>
    </location>
</feature>
<evidence type="ECO:0000256" key="4">
    <source>
        <dbReference type="ARBA" id="ARBA00022989"/>
    </source>
</evidence>
<name>A0AAU7DX89_9MICO</name>
<evidence type="ECO:0000256" key="1">
    <source>
        <dbReference type="ARBA" id="ARBA00004651"/>
    </source>
</evidence>
<keyword evidence="5 6" id="KW-0472">Membrane</keyword>
<evidence type="ECO:0000256" key="2">
    <source>
        <dbReference type="ARBA" id="ARBA00022475"/>
    </source>
</evidence>
<sequence>MGLLIGLSAGLGLLLILLSALPKPAKRPKYLSPYLADLLLNAKLTGVSVPAFVTASFMLGFIVGVAVLGLTGLRSVAALAALAVTFAPLLIIQGRAARNRLARRAVWPEVVEHLISAIGAGLSLPEAVSQLQRRGPDLVRDEFALFARDYRASGRFDESLVTLKARLADPVADRVVEALRITGAVGGNELGTLLRTLGGFLREDLRIRGELEARQSWTAGSAKVAAAAPWVVLALLATRNDAAAAFDTPLGTAVLVISAGITVVAYWLMLKIAQLPADIRVLR</sequence>
<dbReference type="AlphaFoldDB" id="A0AAU7DX89"/>
<feature type="transmembrane region" description="Helical" evidence="6">
    <location>
        <begin position="250"/>
        <end position="270"/>
    </location>
</feature>
<keyword evidence="2" id="KW-1003">Cell membrane</keyword>